<sequence length="732" mass="79599">MQMADRRNVILIGMDDAFAFWRYRTAFGATLHTPNLDRICANSALFTSAYCQVPICGPSRASAMSGLSPYATGIFDNYTNIFDLLRPEQMWQYRLRQAGYHCATAGKIHHGYKPLPPAVHDTLYSHPAAQVYFGPKRDAPAIQYGGRMNGAGTTDTADDRAYYDYRSSQHAIRFLKSYDAAAPFYREVGFHHPHPPFRTPDRFKQMYPVEDFIQPADWAQGFDLNAFTATFMQENMDTAGAVEDWQKSVRNYFSAFSHVDSHIGRVWDALKASPHADDTVVVIFSDHGYHMGDKNRFRKFTLWEEATRVPLIVHDPRQPARVVDDPVALLDLGPTILDYAGARPMRHAVGTSLRPLVEGGRAPDRAVPTFWYGSASIRQGDLRVTLYQDGTSALYDVTHDPWLTTDLGPDHPHYAKMRSSLLATCRDYGLLIAAAGDPPHSGTADYISVHDGGPPLQSLPTNGVITVGSAPAGLSAPGHRKHFATLRENGTLDLADGIRELLFASDTNGGVTRFRIQCNDAGNRIFFAGGHNRFALDVVGGDGGDDITTSSDSLTAHLGRGENRVHAGVSDATIHGGEGQDTIHAIDGNNLIHGGSGNAVIFAGMGNDTIYSGGGVNMITTGPGQSRITLDAGQNTIDATQGITTLIFLRTGLPQLVRGFRTGVIDLSDWAVMGPVRIRQVQDDVVLTCGTESLRLATSRRDDIAPTVTGVVLTPRPASPPDGAEGHGDAWQ</sequence>
<gene>
    <name evidence="5" type="ORF">DL237_00045</name>
</gene>
<evidence type="ECO:0000256" key="3">
    <source>
        <dbReference type="SAM" id="MobiDB-lite"/>
    </source>
</evidence>
<dbReference type="AlphaFoldDB" id="A0A399J8E3"/>
<dbReference type="Proteomes" id="UP000265848">
    <property type="component" value="Unassembled WGS sequence"/>
</dbReference>
<dbReference type="SUPFAM" id="SSF51120">
    <property type="entry name" value="beta-Roll"/>
    <property type="match status" value="1"/>
</dbReference>
<dbReference type="Pfam" id="PF00884">
    <property type="entry name" value="Sulfatase"/>
    <property type="match status" value="1"/>
</dbReference>
<dbReference type="GO" id="GO:0005737">
    <property type="term" value="C:cytoplasm"/>
    <property type="evidence" value="ECO:0007669"/>
    <property type="project" value="TreeGrafter"/>
</dbReference>
<comment type="caution">
    <text evidence="5">The sequence shown here is derived from an EMBL/GenBank/DDBJ whole genome shotgun (WGS) entry which is preliminary data.</text>
</comment>
<evidence type="ECO:0000256" key="2">
    <source>
        <dbReference type="ARBA" id="ARBA00022801"/>
    </source>
</evidence>
<dbReference type="GO" id="GO:0008484">
    <property type="term" value="F:sulfuric ester hydrolase activity"/>
    <property type="evidence" value="ECO:0007669"/>
    <property type="project" value="TreeGrafter"/>
</dbReference>
<evidence type="ECO:0000256" key="1">
    <source>
        <dbReference type="ARBA" id="ARBA00022723"/>
    </source>
</evidence>
<keyword evidence="1" id="KW-0479">Metal-binding</keyword>
<dbReference type="PANTHER" id="PTHR45953:SF1">
    <property type="entry name" value="IDURONATE 2-SULFATASE"/>
    <property type="match status" value="1"/>
</dbReference>
<feature type="region of interest" description="Disordered" evidence="3">
    <location>
        <begin position="711"/>
        <end position="732"/>
    </location>
</feature>
<dbReference type="PANTHER" id="PTHR45953">
    <property type="entry name" value="IDURONATE 2-SULFATASE"/>
    <property type="match status" value="1"/>
</dbReference>
<keyword evidence="2" id="KW-0378">Hydrolase</keyword>
<proteinExistence type="predicted"/>
<dbReference type="InterPro" id="IPR011049">
    <property type="entry name" value="Serralysin-like_metalloprot_C"/>
</dbReference>
<reference evidence="5 6" key="1">
    <citation type="submission" date="2018-08" db="EMBL/GenBank/DDBJ databases">
        <title>Pseudooceanicola sediminis CY03 in the family Rhodobacteracea.</title>
        <authorList>
            <person name="Zhang Y.-J."/>
        </authorList>
    </citation>
    <scope>NUCLEOTIDE SEQUENCE [LARGE SCALE GENOMIC DNA]</scope>
    <source>
        <strain evidence="5 6">CY03</strain>
    </source>
</reference>
<name>A0A399J8E3_9RHOB</name>
<dbReference type="Gene3D" id="2.150.10.10">
    <property type="entry name" value="Serralysin-like metalloprotease, C-terminal"/>
    <property type="match status" value="1"/>
</dbReference>
<keyword evidence="6" id="KW-1185">Reference proteome</keyword>
<dbReference type="InterPro" id="IPR017850">
    <property type="entry name" value="Alkaline_phosphatase_core_sf"/>
</dbReference>
<organism evidence="5 6">
    <name type="scientific">Pseudooceanicola sediminis</name>
    <dbReference type="NCBI Taxonomy" id="2211117"/>
    <lineage>
        <taxon>Bacteria</taxon>
        <taxon>Pseudomonadati</taxon>
        <taxon>Pseudomonadota</taxon>
        <taxon>Alphaproteobacteria</taxon>
        <taxon>Rhodobacterales</taxon>
        <taxon>Paracoccaceae</taxon>
        <taxon>Pseudooceanicola</taxon>
    </lineage>
</organism>
<dbReference type="InterPro" id="IPR000917">
    <property type="entry name" value="Sulfatase_N"/>
</dbReference>
<dbReference type="Pfam" id="PF00353">
    <property type="entry name" value="HemolysinCabind"/>
    <property type="match status" value="2"/>
</dbReference>
<evidence type="ECO:0000313" key="6">
    <source>
        <dbReference type="Proteomes" id="UP000265848"/>
    </source>
</evidence>
<dbReference type="InterPro" id="IPR001343">
    <property type="entry name" value="Hemolysn_Ca-bd"/>
</dbReference>
<accession>A0A399J8E3</accession>
<evidence type="ECO:0000259" key="4">
    <source>
        <dbReference type="Pfam" id="PF00884"/>
    </source>
</evidence>
<dbReference type="SUPFAM" id="SSF53649">
    <property type="entry name" value="Alkaline phosphatase-like"/>
    <property type="match status" value="1"/>
</dbReference>
<dbReference type="Gene3D" id="3.40.720.10">
    <property type="entry name" value="Alkaline Phosphatase, subunit A"/>
    <property type="match status" value="1"/>
</dbReference>
<dbReference type="EMBL" id="QWJJ01000001">
    <property type="protein sequence ID" value="RII40459.1"/>
    <property type="molecule type" value="Genomic_DNA"/>
</dbReference>
<feature type="domain" description="Sulfatase N-terminal" evidence="4">
    <location>
        <begin position="7"/>
        <end position="342"/>
    </location>
</feature>
<evidence type="ECO:0000313" key="5">
    <source>
        <dbReference type="EMBL" id="RII40459.1"/>
    </source>
</evidence>
<dbReference type="GO" id="GO:0005509">
    <property type="term" value="F:calcium ion binding"/>
    <property type="evidence" value="ECO:0007669"/>
    <property type="project" value="InterPro"/>
</dbReference>
<protein>
    <recommendedName>
        <fullName evidence="4">Sulfatase N-terminal domain-containing protein</fullName>
    </recommendedName>
</protein>